<proteinExistence type="predicted"/>
<dbReference type="SMART" id="SM01022">
    <property type="entry name" value="ASCH"/>
    <property type="match status" value="1"/>
</dbReference>
<gene>
    <name evidence="2" type="ORF">QUV98_05765</name>
</gene>
<name>A0ABT7UK14_9FIRM</name>
<dbReference type="InterPro" id="IPR009326">
    <property type="entry name" value="DUF984"/>
</dbReference>
<dbReference type="Proteomes" id="UP001529275">
    <property type="component" value="Unassembled WGS sequence"/>
</dbReference>
<feature type="domain" description="ASCH" evidence="1">
    <location>
        <begin position="22"/>
        <end position="142"/>
    </location>
</feature>
<organism evidence="2 3">
    <name type="scientific">Massilimicrobiota timonensis</name>
    <dbReference type="NCBI Taxonomy" id="1776392"/>
    <lineage>
        <taxon>Bacteria</taxon>
        <taxon>Bacillati</taxon>
        <taxon>Bacillota</taxon>
        <taxon>Erysipelotrichia</taxon>
        <taxon>Erysipelotrichales</taxon>
        <taxon>Erysipelotrichaceae</taxon>
        <taxon>Massilimicrobiota</taxon>
    </lineage>
</organism>
<keyword evidence="3" id="KW-1185">Reference proteome</keyword>
<evidence type="ECO:0000313" key="3">
    <source>
        <dbReference type="Proteomes" id="UP001529275"/>
    </source>
</evidence>
<dbReference type="EMBL" id="JAUDCK010000016">
    <property type="protein sequence ID" value="MDM8195822.1"/>
    <property type="molecule type" value="Genomic_DNA"/>
</dbReference>
<dbReference type="PANTHER" id="PTHR39203">
    <property type="entry name" value="CYTOPLASMIC PROTEIN-RELATED"/>
    <property type="match status" value="1"/>
</dbReference>
<dbReference type="InterPro" id="IPR015947">
    <property type="entry name" value="PUA-like_sf"/>
</dbReference>
<sequence>MNAKQMWDKFLDKEAGDSYDAWQYGSHANGLAILTLLKIKTATSSAYPIYVQYDEPLPQVGSYSIILDKQDHAVCIIQTTEVTIIPFDQVNDEHAYLEGEGDRTLDYWRKIHADFFTQEMENMGQQFHKDMLVVCEKFKVVYPKS</sequence>
<reference evidence="2 3" key="2">
    <citation type="submission" date="2023-06" db="EMBL/GenBank/DDBJ databases">
        <authorList>
            <person name="Zeman M."/>
            <person name="Kubasova T."/>
            <person name="Jahodarova E."/>
            <person name="Nykrynova M."/>
            <person name="Rychlik I."/>
        </authorList>
    </citation>
    <scope>NUCLEOTIDE SEQUENCE [LARGE SCALE GENOMIC DNA]</scope>
    <source>
        <strain evidence="2 3">ET341</strain>
    </source>
</reference>
<dbReference type="InterPro" id="IPR007374">
    <property type="entry name" value="ASCH_domain"/>
</dbReference>
<dbReference type="RefSeq" id="WP_289527643.1">
    <property type="nucleotide sequence ID" value="NZ_JAUDCK010000016.1"/>
</dbReference>
<dbReference type="CDD" id="cd06553">
    <property type="entry name" value="ASCH_Ef3133_like"/>
    <property type="match status" value="1"/>
</dbReference>
<evidence type="ECO:0000313" key="2">
    <source>
        <dbReference type="EMBL" id="MDM8195822.1"/>
    </source>
</evidence>
<dbReference type="PANTHER" id="PTHR39203:SF1">
    <property type="entry name" value="CYTOPLASMIC PROTEIN"/>
    <property type="match status" value="1"/>
</dbReference>
<evidence type="ECO:0000259" key="1">
    <source>
        <dbReference type="SMART" id="SM01022"/>
    </source>
</evidence>
<dbReference type="Pfam" id="PF04266">
    <property type="entry name" value="ASCH"/>
    <property type="match status" value="1"/>
</dbReference>
<dbReference type="SUPFAM" id="SSF88697">
    <property type="entry name" value="PUA domain-like"/>
    <property type="match status" value="1"/>
</dbReference>
<dbReference type="Gene3D" id="3.10.400.10">
    <property type="entry name" value="Sulfate adenylyltransferase"/>
    <property type="match status" value="1"/>
</dbReference>
<comment type="caution">
    <text evidence="2">The sequence shown here is derived from an EMBL/GenBank/DDBJ whole genome shotgun (WGS) entry which is preliminary data.</text>
</comment>
<accession>A0ABT7UK14</accession>
<protein>
    <submittedName>
        <fullName evidence="2">ASCH domain-containing protein</fullName>
    </submittedName>
</protein>
<reference evidence="3" key="1">
    <citation type="submission" date="2023-06" db="EMBL/GenBank/DDBJ databases">
        <title>Identification and characterization of horizontal gene transfer across gut microbiota members of farm animals based on homology search.</title>
        <authorList>
            <person name="Zeman M."/>
            <person name="Kubasova T."/>
            <person name="Jahodarova E."/>
            <person name="Nykrynova M."/>
            <person name="Rychlik I."/>
        </authorList>
    </citation>
    <scope>NUCLEOTIDE SEQUENCE [LARGE SCALE GENOMIC DNA]</scope>
    <source>
        <strain evidence="3">ET341</strain>
    </source>
</reference>
<dbReference type="PIRSF" id="PIRSF021320">
    <property type="entry name" value="DUF984"/>
    <property type="match status" value="1"/>
</dbReference>